<dbReference type="GO" id="GO:1990281">
    <property type="term" value="C:efflux pump complex"/>
    <property type="evidence" value="ECO:0007669"/>
    <property type="project" value="TreeGrafter"/>
</dbReference>
<dbReference type="GO" id="GO:0009279">
    <property type="term" value="C:cell outer membrane"/>
    <property type="evidence" value="ECO:0007669"/>
    <property type="project" value="UniProtKB-SubCell"/>
</dbReference>
<evidence type="ECO:0000256" key="7">
    <source>
        <dbReference type="ARBA" id="ARBA00023237"/>
    </source>
</evidence>
<evidence type="ECO:0000256" key="4">
    <source>
        <dbReference type="ARBA" id="ARBA00022452"/>
    </source>
</evidence>
<dbReference type="PANTHER" id="PTHR30026:SF20">
    <property type="entry name" value="OUTER MEMBRANE PROTEIN TOLC"/>
    <property type="match status" value="1"/>
</dbReference>
<dbReference type="Gene3D" id="1.20.1600.10">
    <property type="entry name" value="Outer membrane efflux proteins (OEP)"/>
    <property type="match status" value="1"/>
</dbReference>
<dbReference type="Proteomes" id="UP000322791">
    <property type="component" value="Unassembled WGS sequence"/>
</dbReference>
<dbReference type="GO" id="GO:0015562">
    <property type="term" value="F:efflux transmembrane transporter activity"/>
    <property type="evidence" value="ECO:0007669"/>
    <property type="project" value="InterPro"/>
</dbReference>
<keyword evidence="6" id="KW-0472">Membrane</keyword>
<comment type="caution">
    <text evidence="8">The sequence shown here is derived from an EMBL/GenBank/DDBJ whole genome shotgun (WGS) entry which is preliminary data.</text>
</comment>
<reference evidence="8 9" key="1">
    <citation type="submission" date="2019-08" db="EMBL/GenBank/DDBJ databases">
        <authorList>
            <person name="Seo M.-J."/>
        </authorList>
    </citation>
    <scope>NUCLEOTIDE SEQUENCE [LARGE SCALE GENOMIC DNA]</scope>
    <source>
        <strain evidence="8 9">KIGAM108</strain>
    </source>
</reference>
<keyword evidence="4" id="KW-1134">Transmembrane beta strand</keyword>
<sequence length="457" mass="50691">MAMCLFQSCARTVGGVLLGLLGVLHPQAGKAQTAAPAGPPAGPLSLTQCLQVALVNQPDVRQARLNEETAEADIRIARAAWLPQVGLTASAQHYFGLPFTVIPIDGVNTPRQIGLRNTSTVGLSGTQVIYNNDVNLAARGARFTRQGARQNTTNTRIGVVAAVSKAFYDILLSQRQVAVFQEDVTRLQRNLRDARARYEVGLVDKTDFLQAEISLNNSLAGQKQAQESIKAKTAYLKELMGLPLAQPVALQYDTLRLEQDASLDTTAGLNPNNRIEIQQLQTQKSLQGVTVDYYRLGFLPSFSAFGNYNSVYQNNNLSDLYGRRFPNSFAGLQATLPIFTGFRRTQNLRRARLQDQRLDEEISSTRNQISTEYARALASYNSYYNDYLLGKRNLELSKQVYTVVELQYKEGIKTYLDLLVAQTTLRTSQLNYYSALFQVLASKVDVQRAQGVLPTDY</sequence>
<evidence type="ECO:0000256" key="6">
    <source>
        <dbReference type="ARBA" id="ARBA00023136"/>
    </source>
</evidence>
<keyword evidence="9" id="KW-1185">Reference proteome</keyword>
<comment type="subcellular location">
    <subcellularLocation>
        <location evidence="1">Cell outer membrane</location>
    </subcellularLocation>
</comment>
<accession>A0A5D6VG54</accession>
<dbReference type="EMBL" id="VTHL01000001">
    <property type="protein sequence ID" value="TYZ14350.1"/>
    <property type="molecule type" value="Genomic_DNA"/>
</dbReference>
<dbReference type="PANTHER" id="PTHR30026">
    <property type="entry name" value="OUTER MEMBRANE PROTEIN TOLC"/>
    <property type="match status" value="1"/>
</dbReference>
<name>A0A5D6VG54_9BACT</name>
<keyword evidence="7" id="KW-0998">Cell outer membrane</keyword>
<dbReference type="Pfam" id="PF02321">
    <property type="entry name" value="OEP"/>
    <property type="match status" value="2"/>
</dbReference>
<evidence type="ECO:0000256" key="3">
    <source>
        <dbReference type="ARBA" id="ARBA00022448"/>
    </source>
</evidence>
<gene>
    <name evidence="8" type="ORF">FY528_01075</name>
</gene>
<dbReference type="SUPFAM" id="SSF56954">
    <property type="entry name" value="Outer membrane efflux proteins (OEP)"/>
    <property type="match status" value="1"/>
</dbReference>
<protein>
    <submittedName>
        <fullName evidence="8">TolC family protein</fullName>
    </submittedName>
</protein>
<proteinExistence type="inferred from homology"/>
<evidence type="ECO:0000256" key="1">
    <source>
        <dbReference type="ARBA" id="ARBA00004442"/>
    </source>
</evidence>
<dbReference type="AlphaFoldDB" id="A0A5D6VG54"/>
<dbReference type="InterPro" id="IPR051906">
    <property type="entry name" value="TolC-like"/>
</dbReference>
<organism evidence="8 9">
    <name type="scientific">Hymenobacter lutimineralis</name>
    <dbReference type="NCBI Taxonomy" id="2606448"/>
    <lineage>
        <taxon>Bacteria</taxon>
        <taxon>Pseudomonadati</taxon>
        <taxon>Bacteroidota</taxon>
        <taxon>Cytophagia</taxon>
        <taxon>Cytophagales</taxon>
        <taxon>Hymenobacteraceae</taxon>
        <taxon>Hymenobacter</taxon>
    </lineage>
</organism>
<evidence type="ECO:0000256" key="5">
    <source>
        <dbReference type="ARBA" id="ARBA00022692"/>
    </source>
</evidence>
<evidence type="ECO:0000313" key="8">
    <source>
        <dbReference type="EMBL" id="TYZ14350.1"/>
    </source>
</evidence>
<dbReference type="GO" id="GO:0015288">
    <property type="term" value="F:porin activity"/>
    <property type="evidence" value="ECO:0007669"/>
    <property type="project" value="TreeGrafter"/>
</dbReference>
<keyword evidence="3" id="KW-0813">Transport</keyword>
<evidence type="ECO:0000256" key="2">
    <source>
        <dbReference type="ARBA" id="ARBA00007613"/>
    </source>
</evidence>
<keyword evidence="5" id="KW-0812">Transmembrane</keyword>
<dbReference type="InterPro" id="IPR003423">
    <property type="entry name" value="OMP_efflux"/>
</dbReference>
<comment type="similarity">
    <text evidence="2">Belongs to the outer membrane factor (OMF) (TC 1.B.17) family.</text>
</comment>
<evidence type="ECO:0000313" key="9">
    <source>
        <dbReference type="Proteomes" id="UP000322791"/>
    </source>
</evidence>